<dbReference type="InterPro" id="IPR011577">
    <property type="entry name" value="Cyt_b561_bac/Ni-Hgenase"/>
</dbReference>
<evidence type="ECO:0000256" key="6">
    <source>
        <dbReference type="ARBA" id="ARBA00022692"/>
    </source>
</evidence>
<evidence type="ECO:0000259" key="14">
    <source>
        <dbReference type="Pfam" id="PF01292"/>
    </source>
</evidence>
<dbReference type="GO" id="GO:0022904">
    <property type="term" value="P:respiratory electron transport chain"/>
    <property type="evidence" value="ECO:0007669"/>
    <property type="project" value="InterPro"/>
</dbReference>
<dbReference type="Proteomes" id="UP000586093">
    <property type="component" value="Unassembled WGS sequence"/>
</dbReference>
<dbReference type="RefSeq" id="WP_182661941.1">
    <property type="nucleotide sequence ID" value="NZ_JACIVI010000001.1"/>
</dbReference>
<name>A0A839HHM3_9BURK</name>
<evidence type="ECO:0000256" key="1">
    <source>
        <dbReference type="ARBA" id="ARBA00001970"/>
    </source>
</evidence>
<evidence type="ECO:0000256" key="11">
    <source>
        <dbReference type="ARBA" id="ARBA00023136"/>
    </source>
</evidence>
<dbReference type="InterPro" id="IPR052168">
    <property type="entry name" value="Cytochrome_b561_oxidase"/>
</dbReference>
<protein>
    <submittedName>
        <fullName evidence="15">Cytochrome b</fullName>
    </submittedName>
</protein>
<dbReference type="GO" id="GO:0009055">
    <property type="term" value="F:electron transfer activity"/>
    <property type="evidence" value="ECO:0007669"/>
    <property type="project" value="InterPro"/>
</dbReference>
<keyword evidence="9 13" id="KW-1133">Transmembrane helix</keyword>
<dbReference type="EMBL" id="JACIVI010000001">
    <property type="protein sequence ID" value="MBB1161283.1"/>
    <property type="molecule type" value="Genomic_DNA"/>
</dbReference>
<keyword evidence="8" id="KW-0249">Electron transport</keyword>
<feature type="domain" description="Cytochrome b561 bacterial/Ni-hydrogenase" evidence="14">
    <location>
        <begin position="11"/>
        <end position="182"/>
    </location>
</feature>
<dbReference type="InterPro" id="IPR016174">
    <property type="entry name" value="Di-haem_cyt_TM"/>
</dbReference>
<dbReference type="SUPFAM" id="SSF81342">
    <property type="entry name" value="Transmembrane di-heme cytochromes"/>
    <property type="match status" value="1"/>
</dbReference>
<dbReference type="GO" id="GO:0020037">
    <property type="term" value="F:heme binding"/>
    <property type="evidence" value="ECO:0007669"/>
    <property type="project" value="TreeGrafter"/>
</dbReference>
<feature type="transmembrane region" description="Helical" evidence="13">
    <location>
        <begin position="152"/>
        <end position="169"/>
    </location>
</feature>
<evidence type="ECO:0000313" key="15">
    <source>
        <dbReference type="EMBL" id="MBB1161283.1"/>
    </source>
</evidence>
<feature type="transmembrane region" description="Helical" evidence="13">
    <location>
        <begin position="20"/>
        <end position="40"/>
    </location>
</feature>
<keyword evidence="10" id="KW-0408">Iron</keyword>
<evidence type="ECO:0000256" key="3">
    <source>
        <dbReference type="ARBA" id="ARBA00022448"/>
    </source>
</evidence>
<comment type="cofactor">
    <cofactor evidence="1">
        <name>heme b</name>
        <dbReference type="ChEBI" id="CHEBI:60344"/>
    </cofactor>
</comment>
<evidence type="ECO:0000256" key="13">
    <source>
        <dbReference type="SAM" id="Phobius"/>
    </source>
</evidence>
<feature type="transmembrane region" description="Helical" evidence="13">
    <location>
        <begin position="52"/>
        <end position="71"/>
    </location>
</feature>
<reference evidence="15 16" key="1">
    <citation type="submission" date="2020-08" db="EMBL/GenBank/DDBJ databases">
        <title>Aquariorum lacteus gen. nov., sp. nov., a new member of the family Comamonadaceae, isolated from freshwater aquarium.</title>
        <authorList>
            <person name="Chun S.-J."/>
        </authorList>
    </citation>
    <scope>NUCLEOTIDE SEQUENCE [LARGE SCALE GENOMIC DNA]</scope>
    <source>
        <strain evidence="15 16">SJAQ100</strain>
    </source>
</reference>
<evidence type="ECO:0000256" key="9">
    <source>
        <dbReference type="ARBA" id="ARBA00022989"/>
    </source>
</evidence>
<evidence type="ECO:0000256" key="2">
    <source>
        <dbReference type="ARBA" id="ARBA00004651"/>
    </source>
</evidence>
<dbReference type="PANTHER" id="PTHR30529">
    <property type="entry name" value="CYTOCHROME B561"/>
    <property type="match status" value="1"/>
</dbReference>
<dbReference type="GO" id="GO:0005886">
    <property type="term" value="C:plasma membrane"/>
    <property type="evidence" value="ECO:0007669"/>
    <property type="project" value="UniProtKB-SubCell"/>
</dbReference>
<dbReference type="PANTHER" id="PTHR30529:SF3">
    <property type="entry name" value="CYTOCHROME B561 HOMOLOG 1"/>
    <property type="match status" value="1"/>
</dbReference>
<accession>A0A839HHM3</accession>
<keyword evidence="3" id="KW-0813">Transport</keyword>
<comment type="subcellular location">
    <subcellularLocation>
        <location evidence="2">Cell membrane</location>
        <topology evidence="2">Multi-pass membrane protein</topology>
    </subcellularLocation>
</comment>
<gene>
    <name evidence="15" type="ORF">H4F90_04725</name>
</gene>
<feature type="transmembrane region" description="Helical" evidence="13">
    <location>
        <begin position="91"/>
        <end position="114"/>
    </location>
</feature>
<dbReference type="AlphaFoldDB" id="A0A839HHM3"/>
<dbReference type="GO" id="GO:0046872">
    <property type="term" value="F:metal ion binding"/>
    <property type="evidence" value="ECO:0007669"/>
    <property type="project" value="UniProtKB-KW"/>
</dbReference>
<sequence>MPRTPPTPPTRYSQLSVLLHWLMLAVIALTVFFVETRIFFERGTPERAFFRAAHFSLGLLVLALVGVRLIARLRGGTPPIVPAPPRLQTALAHAAHAALYLIMFGMPLAGWFILSLRGDPIPFFGLQLPPLAAPDEALAKVIRGWHGDIGRVFYGLVGLHAAAALFHHYKLGDNTLRRMLPGR</sequence>
<evidence type="ECO:0000313" key="16">
    <source>
        <dbReference type="Proteomes" id="UP000586093"/>
    </source>
</evidence>
<evidence type="ECO:0000256" key="5">
    <source>
        <dbReference type="ARBA" id="ARBA00022617"/>
    </source>
</evidence>
<evidence type="ECO:0000256" key="4">
    <source>
        <dbReference type="ARBA" id="ARBA00022475"/>
    </source>
</evidence>
<evidence type="ECO:0000256" key="10">
    <source>
        <dbReference type="ARBA" id="ARBA00023004"/>
    </source>
</evidence>
<evidence type="ECO:0000256" key="8">
    <source>
        <dbReference type="ARBA" id="ARBA00022982"/>
    </source>
</evidence>
<proteinExistence type="inferred from homology"/>
<comment type="similarity">
    <text evidence="12">Belongs to the cytochrome b561 family.</text>
</comment>
<evidence type="ECO:0000256" key="12">
    <source>
        <dbReference type="ARBA" id="ARBA00037975"/>
    </source>
</evidence>
<keyword evidence="11 13" id="KW-0472">Membrane</keyword>
<organism evidence="15 16">
    <name type="scientific">Aquariibacter albus</name>
    <dbReference type="NCBI Taxonomy" id="2759899"/>
    <lineage>
        <taxon>Bacteria</taxon>
        <taxon>Pseudomonadati</taxon>
        <taxon>Pseudomonadota</taxon>
        <taxon>Betaproteobacteria</taxon>
        <taxon>Burkholderiales</taxon>
        <taxon>Sphaerotilaceae</taxon>
        <taxon>Aquariibacter</taxon>
    </lineage>
</organism>
<dbReference type="Pfam" id="PF01292">
    <property type="entry name" value="Ni_hydr_CYTB"/>
    <property type="match status" value="1"/>
</dbReference>
<evidence type="ECO:0000256" key="7">
    <source>
        <dbReference type="ARBA" id="ARBA00022723"/>
    </source>
</evidence>
<keyword evidence="7" id="KW-0479">Metal-binding</keyword>
<comment type="caution">
    <text evidence="15">The sequence shown here is derived from an EMBL/GenBank/DDBJ whole genome shotgun (WGS) entry which is preliminary data.</text>
</comment>
<keyword evidence="5" id="KW-0349">Heme</keyword>
<keyword evidence="16" id="KW-1185">Reference proteome</keyword>
<keyword evidence="6 13" id="KW-0812">Transmembrane</keyword>
<keyword evidence="4" id="KW-1003">Cell membrane</keyword>